<evidence type="ECO:0000259" key="1">
    <source>
        <dbReference type="Pfam" id="PF07929"/>
    </source>
</evidence>
<dbReference type="Pfam" id="PF07929">
    <property type="entry name" value="PRiA4_ORF3"/>
    <property type="match status" value="1"/>
</dbReference>
<proteinExistence type="predicted"/>
<dbReference type="InterPro" id="IPR012912">
    <property type="entry name" value="Plasmid_pRiA4b_Orf3-like"/>
</dbReference>
<dbReference type="Gene3D" id="3.10.290.30">
    <property type="entry name" value="MM3350-like"/>
    <property type="match status" value="1"/>
</dbReference>
<evidence type="ECO:0000313" key="3">
    <source>
        <dbReference type="Proteomes" id="UP000256794"/>
    </source>
</evidence>
<protein>
    <submittedName>
        <fullName evidence="2">PRiA4b ORF-3-like protein</fullName>
    </submittedName>
</protein>
<dbReference type="Proteomes" id="UP000256794">
    <property type="component" value="Unassembled WGS sequence"/>
</dbReference>
<name>A0AAQ0KK71_PARVE</name>
<dbReference type="AlphaFoldDB" id="A0AAQ0KK71"/>
<dbReference type="InterPro" id="IPR024047">
    <property type="entry name" value="MM3350-like_sf"/>
</dbReference>
<accession>A0AAQ0KK71</accession>
<evidence type="ECO:0000313" key="2">
    <source>
        <dbReference type="EMBL" id="REG31615.1"/>
    </source>
</evidence>
<dbReference type="RefSeq" id="WP_243700297.1">
    <property type="nucleotide sequence ID" value="NZ_JRKO01000163.1"/>
</dbReference>
<gene>
    <name evidence="2" type="ORF">ATH84_10473</name>
</gene>
<reference evidence="2 3" key="1">
    <citation type="submission" date="2018-08" db="EMBL/GenBank/DDBJ databases">
        <title>Genomic Encyclopedia of Archaeal and Bacterial Type Strains, Phase II (KMG-II): from individual species to whole genera.</title>
        <authorList>
            <person name="Goeker M."/>
        </authorList>
    </citation>
    <scope>NUCLEOTIDE SEQUENCE [LARGE SCALE GENOMIC DNA]</scope>
    <source>
        <strain evidence="2 3">DSM 582</strain>
    </source>
</reference>
<dbReference type="PANTHER" id="PTHR41878:SF1">
    <property type="entry name" value="TNPR PROTEIN"/>
    <property type="match status" value="1"/>
</dbReference>
<dbReference type="SUPFAM" id="SSF159941">
    <property type="entry name" value="MM3350-like"/>
    <property type="match status" value="1"/>
</dbReference>
<dbReference type="EMBL" id="QUMX01000047">
    <property type="protein sequence ID" value="REG31615.1"/>
    <property type="molecule type" value="Genomic_DNA"/>
</dbReference>
<dbReference type="PANTHER" id="PTHR41878">
    <property type="entry name" value="LEXA REPRESSOR-RELATED"/>
    <property type="match status" value="1"/>
</dbReference>
<keyword evidence="3" id="KW-1185">Reference proteome</keyword>
<sequence length="180" mass="20421">MVPSDWTLDRLHLVLQAAFGWTDSHLHEFRIGGLRYGDPALLDDGFGGPPVFDYAEVRLQDFVGRDAGFTYAYDFGDGWEHLIRIEDWLALDPAPRHALCLEGGQARPSEAVGGPRGYADFLGIIRDPAHEDHRSTLRWAGGHFDPEWFDLDLINKDLRNAQRANARRRRHPPRPKAQKG</sequence>
<comment type="caution">
    <text evidence="2">The sequence shown here is derived from an EMBL/GenBank/DDBJ whole genome shotgun (WGS) entry which is preliminary data.</text>
</comment>
<feature type="domain" description="Plasmid pRiA4b Orf3-like" evidence="1">
    <location>
        <begin position="2"/>
        <end position="152"/>
    </location>
</feature>
<organism evidence="2 3">
    <name type="scientific">Paracoccus versutus</name>
    <name type="common">Thiobacillus versutus</name>
    <dbReference type="NCBI Taxonomy" id="34007"/>
    <lineage>
        <taxon>Bacteria</taxon>
        <taxon>Pseudomonadati</taxon>
        <taxon>Pseudomonadota</taxon>
        <taxon>Alphaproteobacteria</taxon>
        <taxon>Rhodobacterales</taxon>
        <taxon>Paracoccaceae</taxon>
        <taxon>Paracoccus</taxon>
    </lineage>
</organism>